<dbReference type="InterPro" id="IPR015943">
    <property type="entry name" value="WD40/YVTN_repeat-like_dom_sf"/>
</dbReference>
<accession>A0A4S4M730</accession>
<sequence>MKGRLIAMDWNETEEEFNDELRRSFPDSPESEIVSLDVHRTEVAEGHRAWIAASYRDHSVCVWTMEAGPHQSAEIVFKIQTDGSVMPRTVRVDHKSKDIHVFSHRDGQVIKLDPKTGIPCLYKHNGPSVMAAVDIDYHRERFVTCTERGFQLHQLGNLSHILSLESEPPIVSFAKHVAFVDNGNLVVTGTDAGKAVVYDAETGKRMQDLTYPGGGLVQPVTACDLQDISLIAMAGSTRTSADGSKVLVWTKKRTSNTVQVDSPSSTLGPSVHRFLDLVGLPSVTPHHRFTAAYTETISLPERKTVTHTEHIAVISSPTTSVIFMEQQPITEFVTKLQVVTTVVTELPPATTIRHVVTIRETYTAPSTPQSQPADPFAFTITVGGAEDTREVVRVPAQGNVEGQVVGGDLQQKDGGQETR</sequence>
<gene>
    <name evidence="2" type="ORF">EUX98_g8637</name>
</gene>
<evidence type="ECO:0000256" key="1">
    <source>
        <dbReference type="SAM" id="MobiDB-lite"/>
    </source>
</evidence>
<protein>
    <recommendedName>
        <fullName evidence="4">Anaphase-promoting complex subunit 4 WD40 domain-containing protein</fullName>
    </recommendedName>
</protein>
<dbReference type="InterPro" id="IPR036322">
    <property type="entry name" value="WD40_repeat_dom_sf"/>
</dbReference>
<keyword evidence="3" id="KW-1185">Reference proteome</keyword>
<dbReference type="Gene3D" id="2.130.10.10">
    <property type="entry name" value="YVTN repeat-like/Quinoprotein amine dehydrogenase"/>
    <property type="match status" value="1"/>
</dbReference>
<dbReference type="OrthoDB" id="3238562at2759"/>
<proteinExistence type="predicted"/>
<dbReference type="EMBL" id="SGPM01000504">
    <property type="protein sequence ID" value="THH20171.1"/>
    <property type="molecule type" value="Genomic_DNA"/>
</dbReference>
<reference evidence="2 3" key="1">
    <citation type="submission" date="2019-02" db="EMBL/GenBank/DDBJ databases">
        <title>Genome sequencing of the rare red list fungi Antrodiella citrinella (Flaviporus citrinellus).</title>
        <authorList>
            <person name="Buettner E."/>
            <person name="Kellner H."/>
        </authorList>
    </citation>
    <scope>NUCLEOTIDE SEQUENCE [LARGE SCALE GENOMIC DNA]</scope>
    <source>
        <strain evidence="2 3">DSM 108506</strain>
    </source>
</reference>
<feature type="region of interest" description="Disordered" evidence="1">
    <location>
        <begin position="397"/>
        <end position="419"/>
    </location>
</feature>
<feature type="compositionally biased region" description="Basic and acidic residues" evidence="1">
    <location>
        <begin position="410"/>
        <end position="419"/>
    </location>
</feature>
<dbReference type="AlphaFoldDB" id="A0A4S4M730"/>
<evidence type="ECO:0008006" key="4">
    <source>
        <dbReference type="Google" id="ProtNLM"/>
    </source>
</evidence>
<dbReference type="Proteomes" id="UP000308730">
    <property type="component" value="Unassembled WGS sequence"/>
</dbReference>
<organism evidence="2 3">
    <name type="scientific">Antrodiella citrinella</name>
    <dbReference type="NCBI Taxonomy" id="2447956"/>
    <lineage>
        <taxon>Eukaryota</taxon>
        <taxon>Fungi</taxon>
        <taxon>Dikarya</taxon>
        <taxon>Basidiomycota</taxon>
        <taxon>Agaricomycotina</taxon>
        <taxon>Agaricomycetes</taxon>
        <taxon>Polyporales</taxon>
        <taxon>Steccherinaceae</taxon>
        <taxon>Antrodiella</taxon>
    </lineage>
</organism>
<comment type="caution">
    <text evidence="2">The sequence shown here is derived from an EMBL/GenBank/DDBJ whole genome shotgun (WGS) entry which is preliminary data.</text>
</comment>
<dbReference type="SUPFAM" id="SSF50978">
    <property type="entry name" value="WD40 repeat-like"/>
    <property type="match status" value="1"/>
</dbReference>
<evidence type="ECO:0000313" key="2">
    <source>
        <dbReference type="EMBL" id="THH20171.1"/>
    </source>
</evidence>
<name>A0A4S4M730_9APHY</name>
<evidence type="ECO:0000313" key="3">
    <source>
        <dbReference type="Proteomes" id="UP000308730"/>
    </source>
</evidence>